<comment type="caution">
    <text evidence="1">The sequence shown here is derived from an EMBL/GenBank/DDBJ whole genome shotgun (WGS) entry which is preliminary data.</text>
</comment>
<sequence>MENLAALHSSGEKALYSWEEPVKKEKKTARLSFGKKKKLPHFSPETTMENAGKYFTYKNQTVA</sequence>
<dbReference type="AlphaFoldDB" id="A0A2A7B9P3"/>
<gene>
    <name evidence="1" type="ORF">CHR60_00710</name>
</gene>
<evidence type="ECO:0000313" key="2">
    <source>
        <dbReference type="Proteomes" id="UP000220904"/>
    </source>
</evidence>
<organism evidence="1 2">
    <name type="scientific">Faecalibacterium prausnitzii</name>
    <dbReference type="NCBI Taxonomy" id="853"/>
    <lineage>
        <taxon>Bacteria</taxon>
        <taxon>Bacillati</taxon>
        <taxon>Bacillota</taxon>
        <taxon>Clostridia</taxon>
        <taxon>Eubacteriales</taxon>
        <taxon>Oscillospiraceae</taxon>
        <taxon>Faecalibacterium</taxon>
    </lineage>
</organism>
<accession>A0A2A7B9P3</accession>
<protein>
    <submittedName>
        <fullName evidence="1">Uncharacterized protein</fullName>
    </submittedName>
</protein>
<dbReference type="Proteomes" id="UP000220904">
    <property type="component" value="Unassembled WGS sequence"/>
</dbReference>
<name>A0A2A7B9P3_9FIRM</name>
<dbReference type="EMBL" id="NOUV01000004">
    <property type="protein sequence ID" value="PDX88093.1"/>
    <property type="molecule type" value="Genomic_DNA"/>
</dbReference>
<proteinExistence type="predicted"/>
<evidence type="ECO:0000313" key="1">
    <source>
        <dbReference type="EMBL" id="PDX88093.1"/>
    </source>
</evidence>
<reference evidence="1 2" key="1">
    <citation type="journal article" date="2017" name="Front. Microbiol.">
        <title>New Insights into the Diversity of the Genus Faecalibacterium.</title>
        <authorList>
            <person name="Benevides L."/>
            <person name="Burman S."/>
            <person name="Martin R."/>
            <person name="Robert V."/>
            <person name="Thomas M."/>
            <person name="Miquel S."/>
            <person name="Chain F."/>
            <person name="Sokol H."/>
            <person name="Bermudez-Humaran L.G."/>
            <person name="Morrison M."/>
            <person name="Langella P."/>
            <person name="Azevedo V.A."/>
            <person name="Chatel J.M."/>
            <person name="Soares S."/>
        </authorList>
    </citation>
    <scope>NUCLEOTIDE SEQUENCE [LARGE SCALE GENOMIC DNA]</scope>
    <source>
        <strain evidence="1 2">AHMP21</strain>
    </source>
</reference>